<evidence type="ECO:0000313" key="2">
    <source>
        <dbReference type="EMBL" id="ETO06017.1"/>
    </source>
</evidence>
<keyword evidence="1" id="KW-1133">Transmembrane helix</keyword>
<feature type="transmembrane region" description="Helical" evidence="1">
    <location>
        <begin position="194"/>
        <end position="213"/>
    </location>
</feature>
<keyword evidence="3" id="KW-1185">Reference proteome</keyword>
<keyword evidence="1" id="KW-0812">Transmembrane</keyword>
<evidence type="ECO:0000313" key="3">
    <source>
        <dbReference type="Proteomes" id="UP000023152"/>
    </source>
</evidence>
<dbReference type="GO" id="GO:0016757">
    <property type="term" value="F:glycosyltransferase activity"/>
    <property type="evidence" value="ECO:0007669"/>
    <property type="project" value="InterPro"/>
</dbReference>
<keyword evidence="1" id="KW-0472">Membrane</keyword>
<dbReference type="OMA" id="ENEPEMY"/>
<organism evidence="2 3">
    <name type="scientific">Reticulomyxa filosa</name>
    <dbReference type="NCBI Taxonomy" id="46433"/>
    <lineage>
        <taxon>Eukaryota</taxon>
        <taxon>Sar</taxon>
        <taxon>Rhizaria</taxon>
        <taxon>Retaria</taxon>
        <taxon>Foraminifera</taxon>
        <taxon>Monothalamids</taxon>
        <taxon>Reticulomyxidae</taxon>
        <taxon>Reticulomyxa</taxon>
    </lineage>
</organism>
<dbReference type="PANTHER" id="PTHR31485">
    <property type="entry name" value="PEPTIDYL SERINE ALPHA-GALACTOSYLTRANSFERASE"/>
    <property type="match status" value="1"/>
</dbReference>
<evidence type="ECO:0000256" key="1">
    <source>
        <dbReference type="SAM" id="Phobius"/>
    </source>
</evidence>
<gene>
    <name evidence="2" type="ORF">RFI_31377</name>
</gene>
<accession>X6LXZ3</accession>
<reference evidence="2 3" key="1">
    <citation type="journal article" date="2013" name="Curr. Biol.">
        <title>The Genome of the Foraminiferan Reticulomyxa filosa.</title>
        <authorList>
            <person name="Glockner G."/>
            <person name="Hulsmann N."/>
            <person name="Schleicher M."/>
            <person name="Noegel A.A."/>
            <person name="Eichinger L."/>
            <person name="Gallinger C."/>
            <person name="Pawlowski J."/>
            <person name="Sierra R."/>
            <person name="Euteneuer U."/>
            <person name="Pillet L."/>
            <person name="Moustafa A."/>
            <person name="Platzer M."/>
            <person name="Groth M."/>
            <person name="Szafranski K."/>
            <person name="Schliwa M."/>
        </authorList>
    </citation>
    <scope>NUCLEOTIDE SEQUENCE [LARGE SCALE GENOMIC DNA]</scope>
</reference>
<dbReference type="EMBL" id="ASPP01027580">
    <property type="protein sequence ID" value="ETO06017.1"/>
    <property type="molecule type" value="Genomic_DNA"/>
</dbReference>
<protein>
    <submittedName>
        <fullName evidence="2">Uncharacterized protein</fullName>
    </submittedName>
</protein>
<dbReference type="AlphaFoldDB" id="X6LXZ3"/>
<sequence>MLTLQTQKMLFSFEWAEQQPPTPNSRILLVAENEPEMYSKEWKRAVIGSRDDIHIVFSTGCNAFQNWQSELLLHSWASCGSPGRITRIVAGCKSEEEKKMAMQTALDNKAQRILFYFVPDYAVDVNETDGTSRKFSYFNKPYGFNHWLADTASHDKFENQWQRSTYESVIVLIDPDMIILRCDDLIIYTYMRTFVYYVYIFVYVYIVPFLFHLQKESRDYYKEFKSLLNEPVIESEQDMFWVREGKPVSQRYGIGVKWVHWDTNMCPMNNRNTGCNYARRHGQNHYSVGPPYIMHVEDWLKLAPKWVEFSPESLRLEPPPSMLAEMYSFAIASAYYDLRHANLFTMLSNPEVNEELWSHLLNWDFLEKDISIYEEKYRVHILHYCALYFMGGRVEDEGTIRLGGLMFGKQRLPRDFLFECEIPLLVELPLANANSFANVYDFLFDKDENPSLELKHHFWKKTTITDMFMKRDRSVSAGNLWMLYHIHKFMNEAVGRYRLKYCPNFTPQYSLVLQQAETDRTEFRVNYVIENYSNHMSWIGG</sequence>
<dbReference type="InterPro" id="IPR044845">
    <property type="entry name" value="HPAT/SRGT1-like"/>
</dbReference>
<proteinExistence type="predicted"/>
<name>X6LXZ3_RETFI</name>
<dbReference type="PANTHER" id="PTHR31485:SF7">
    <property type="entry name" value="PEPTIDYL SERINE ALPHA-GALACTOSYLTRANSFERASE"/>
    <property type="match status" value="1"/>
</dbReference>
<comment type="caution">
    <text evidence="2">The sequence shown here is derived from an EMBL/GenBank/DDBJ whole genome shotgun (WGS) entry which is preliminary data.</text>
</comment>
<dbReference type="OrthoDB" id="2015991at2759"/>
<dbReference type="Proteomes" id="UP000023152">
    <property type="component" value="Unassembled WGS sequence"/>
</dbReference>